<gene>
    <name evidence="3" type="ORF">EBO15_31780</name>
</gene>
<feature type="transmembrane region" description="Helical" evidence="2">
    <location>
        <begin position="86"/>
        <end position="103"/>
    </location>
</feature>
<evidence type="ECO:0000313" key="3">
    <source>
        <dbReference type="EMBL" id="RMI38777.1"/>
    </source>
</evidence>
<dbReference type="RefSeq" id="WP_122198162.1">
    <property type="nucleotide sequence ID" value="NZ_JBHSKC010000006.1"/>
</dbReference>
<feature type="transmembrane region" description="Helical" evidence="2">
    <location>
        <begin position="123"/>
        <end position="143"/>
    </location>
</feature>
<reference evidence="3 4" key="1">
    <citation type="submission" date="2018-10" db="EMBL/GenBank/DDBJ databases">
        <title>Isolation from soil.</title>
        <authorList>
            <person name="Hu J."/>
        </authorList>
    </citation>
    <scope>NUCLEOTIDE SEQUENCE [LARGE SCALE GENOMIC DNA]</scope>
    <source>
        <strain evidence="3 4">NEAU-Ht49</strain>
    </source>
</reference>
<evidence type="ECO:0000256" key="1">
    <source>
        <dbReference type="SAM" id="MobiDB-lite"/>
    </source>
</evidence>
<organism evidence="3 4">
    <name type="scientific">Actinomadura harenae</name>
    <dbReference type="NCBI Taxonomy" id="2483351"/>
    <lineage>
        <taxon>Bacteria</taxon>
        <taxon>Bacillati</taxon>
        <taxon>Actinomycetota</taxon>
        <taxon>Actinomycetes</taxon>
        <taxon>Streptosporangiales</taxon>
        <taxon>Thermomonosporaceae</taxon>
        <taxon>Actinomadura</taxon>
    </lineage>
</organism>
<dbReference type="OrthoDB" id="3426638at2"/>
<keyword evidence="4" id="KW-1185">Reference proteome</keyword>
<dbReference type="Proteomes" id="UP000282674">
    <property type="component" value="Unassembled WGS sequence"/>
</dbReference>
<dbReference type="AlphaFoldDB" id="A0A3M2LMW0"/>
<feature type="transmembrane region" description="Helical" evidence="2">
    <location>
        <begin position="58"/>
        <end position="79"/>
    </location>
</feature>
<keyword evidence="2" id="KW-0812">Transmembrane</keyword>
<keyword evidence="2" id="KW-1133">Transmembrane helix</keyword>
<evidence type="ECO:0000313" key="4">
    <source>
        <dbReference type="Proteomes" id="UP000282674"/>
    </source>
</evidence>
<name>A0A3M2LMW0_9ACTN</name>
<keyword evidence="2" id="KW-0472">Membrane</keyword>
<sequence length="454" mass="49519">MTVVQPVPAVEAGAEVGAGTERPRRPVRGPKGPGVWLRSLIGVDESVLSMAPLDRGRYTAMALIVVNAGILAALSMTVMVQKFTDAPLVAVLPVALFWGWVIFSMDRWLISSSHGTQSSGGVFLIRVLLAVVLGFVVAEPLLIKMFEPAIHRQVAEDRRVERASKLSALTSCNPVPYRPLPATGAKSCMDRRLLITVGADPAGAASTVASLNGQVSALSKAIDKDRAALQRLERLGHAECGGQRVGDETTGLAGEGPNCRQIRSERAAALDTSRLPERQAQLADLQTKARNAVEAQDRVNARYSTEIAQEIDKQLPRPEGKIGILEEDDALLALQAGNPMVLLFVWLLRIALITLDCLPILTKRLSGLSAYDRQVADHVAADMETHEVFLKHAKLQNTQARIEALRLMDEQERDRRLSRERHEAEARNSEDEQMKQQIRDFAARLKGNPGSAPE</sequence>
<dbReference type="InterPro" id="IPR025519">
    <property type="entry name" value="DUF4407"/>
</dbReference>
<feature type="transmembrane region" description="Helical" evidence="2">
    <location>
        <begin position="341"/>
        <end position="361"/>
    </location>
</feature>
<proteinExistence type="predicted"/>
<evidence type="ECO:0000256" key="2">
    <source>
        <dbReference type="SAM" id="Phobius"/>
    </source>
</evidence>
<protein>
    <submittedName>
        <fullName evidence="3">DUF4407 domain-containing protein</fullName>
    </submittedName>
</protein>
<comment type="caution">
    <text evidence="3">The sequence shown here is derived from an EMBL/GenBank/DDBJ whole genome shotgun (WGS) entry which is preliminary data.</text>
</comment>
<dbReference type="EMBL" id="RFFG01000079">
    <property type="protein sequence ID" value="RMI38777.1"/>
    <property type="molecule type" value="Genomic_DNA"/>
</dbReference>
<accession>A0A3M2LMW0</accession>
<feature type="region of interest" description="Disordered" evidence="1">
    <location>
        <begin position="412"/>
        <end position="436"/>
    </location>
</feature>
<dbReference type="Pfam" id="PF14362">
    <property type="entry name" value="DUF4407"/>
    <property type="match status" value="1"/>
</dbReference>